<dbReference type="InterPro" id="IPR007110">
    <property type="entry name" value="Ig-like_dom"/>
</dbReference>
<dbReference type="SUPFAM" id="SSF48726">
    <property type="entry name" value="Immunoglobulin"/>
    <property type="match status" value="2"/>
</dbReference>
<dbReference type="Gene3D" id="2.60.40.10">
    <property type="entry name" value="Immunoglobulins"/>
    <property type="match status" value="2"/>
</dbReference>
<feature type="domain" description="Ig-like" evidence="4">
    <location>
        <begin position="173"/>
        <end position="248"/>
    </location>
</feature>
<dbReference type="EMBL" id="CALNXK010000114">
    <property type="protein sequence ID" value="CAH3159714.1"/>
    <property type="molecule type" value="Genomic_DNA"/>
</dbReference>
<feature type="domain" description="Ig-like" evidence="4">
    <location>
        <begin position="57"/>
        <end position="145"/>
    </location>
</feature>
<dbReference type="InterPro" id="IPR036179">
    <property type="entry name" value="Ig-like_dom_sf"/>
</dbReference>
<organism evidence="5 6">
    <name type="scientific">Porites lobata</name>
    <dbReference type="NCBI Taxonomy" id="104759"/>
    <lineage>
        <taxon>Eukaryota</taxon>
        <taxon>Metazoa</taxon>
        <taxon>Cnidaria</taxon>
        <taxon>Anthozoa</taxon>
        <taxon>Hexacorallia</taxon>
        <taxon>Scleractinia</taxon>
        <taxon>Fungiina</taxon>
        <taxon>Poritidae</taxon>
        <taxon>Porites</taxon>
    </lineage>
</organism>
<dbReference type="SMART" id="SM00409">
    <property type="entry name" value="IG"/>
    <property type="match status" value="2"/>
</dbReference>
<feature type="signal peptide" evidence="3">
    <location>
        <begin position="1"/>
        <end position="25"/>
    </location>
</feature>
<dbReference type="SMART" id="SM00408">
    <property type="entry name" value="IGc2"/>
    <property type="match status" value="2"/>
</dbReference>
<accession>A0ABN8QCT1</accession>
<gene>
    <name evidence="5" type="ORF">PLOB_00003726</name>
</gene>
<evidence type="ECO:0000313" key="5">
    <source>
        <dbReference type="EMBL" id="CAH3159714.1"/>
    </source>
</evidence>
<evidence type="ECO:0000256" key="2">
    <source>
        <dbReference type="ARBA" id="ARBA00023157"/>
    </source>
</evidence>
<dbReference type="InterPro" id="IPR050958">
    <property type="entry name" value="Cell_Adh-Cytoskel_Orgn"/>
</dbReference>
<proteinExistence type="predicted"/>
<evidence type="ECO:0000313" key="6">
    <source>
        <dbReference type="Proteomes" id="UP001159405"/>
    </source>
</evidence>
<dbReference type="Proteomes" id="UP001159405">
    <property type="component" value="Unassembled WGS sequence"/>
</dbReference>
<name>A0ABN8QCT1_9CNID</name>
<sequence length="298" mass="33447">MRPIQILASKTLLVYFASVTVSANASSSRVPNSGHVAFSCGPQGLIHHTNETNGLKPKVTIICPQMPVMMDTRTEITCEVISSSYANITWYHNGQLISHKKKYNVKADRKTCDQTLKIKHAGANDNGNYTCVVVNSVGEETKTCSLVVKADKLKQVHIEYLKIAGHRKKAFLGGRATLTCSMFNAVGTVWRKNGRTVISNRHVWSTKHFFHGRGTKFYLEISNVTKDDEGLYMCSGYANGMSDNKTLYLQTGFRRKELIDLRMKHIINKCLLTVFSYCLRVILLHLSLQRKNLASLQS</sequence>
<dbReference type="InterPro" id="IPR013098">
    <property type="entry name" value="Ig_I-set"/>
</dbReference>
<keyword evidence="6" id="KW-1185">Reference proteome</keyword>
<evidence type="ECO:0000256" key="1">
    <source>
        <dbReference type="ARBA" id="ARBA00022729"/>
    </source>
</evidence>
<dbReference type="InterPro" id="IPR013151">
    <property type="entry name" value="Immunoglobulin_dom"/>
</dbReference>
<dbReference type="PROSITE" id="PS50835">
    <property type="entry name" value="IG_LIKE"/>
    <property type="match status" value="2"/>
</dbReference>
<dbReference type="Pfam" id="PF07679">
    <property type="entry name" value="I-set"/>
    <property type="match status" value="1"/>
</dbReference>
<dbReference type="InterPro" id="IPR013783">
    <property type="entry name" value="Ig-like_fold"/>
</dbReference>
<dbReference type="CDD" id="cd00096">
    <property type="entry name" value="Ig"/>
    <property type="match status" value="2"/>
</dbReference>
<dbReference type="PANTHER" id="PTHR45080">
    <property type="entry name" value="CONTACTIN 5"/>
    <property type="match status" value="1"/>
</dbReference>
<dbReference type="Pfam" id="PF00047">
    <property type="entry name" value="ig"/>
    <property type="match status" value="1"/>
</dbReference>
<comment type="caution">
    <text evidence="5">The sequence shown here is derived from an EMBL/GenBank/DDBJ whole genome shotgun (WGS) entry which is preliminary data.</text>
</comment>
<evidence type="ECO:0000256" key="3">
    <source>
        <dbReference type="SAM" id="SignalP"/>
    </source>
</evidence>
<dbReference type="InterPro" id="IPR003599">
    <property type="entry name" value="Ig_sub"/>
</dbReference>
<protein>
    <recommendedName>
        <fullName evidence="4">Ig-like domain-containing protein</fullName>
    </recommendedName>
</protein>
<keyword evidence="1 3" id="KW-0732">Signal</keyword>
<evidence type="ECO:0000259" key="4">
    <source>
        <dbReference type="PROSITE" id="PS50835"/>
    </source>
</evidence>
<reference evidence="5 6" key="1">
    <citation type="submission" date="2022-05" db="EMBL/GenBank/DDBJ databases">
        <authorList>
            <consortium name="Genoscope - CEA"/>
            <person name="William W."/>
        </authorList>
    </citation>
    <scope>NUCLEOTIDE SEQUENCE [LARGE SCALE GENOMIC DNA]</scope>
</reference>
<dbReference type="InterPro" id="IPR003598">
    <property type="entry name" value="Ig_sub2"/>
</dbReference>
<feature type="chain" id="PRO_5045941104" description="Ig-like domain-containing protein" evidence="3">
    <location>
        <begin position="26"/>
        <end position="298"/>
    </location>
</feature>
<dbReference type="PANTHER" id="PTHR45080:SF8">
    <property type="entry name" value="IG-LIKE DOMAIN-CONTAINING PROTEIN"/>
    <property type="match status" value="1"/>
</dbReference>
<keyword evidence="2" id="KW-1015">Disulfide bond</keyword>